<accession>A0AAU6W4E4</accession>
<organism evidence="1">
    <name type="scientific">Pseudomonas phage Lepni01</name>
    <dbReference type="NCBI Taxonomy" id="3138536"/>
    <lineage>
        <taxon>Viruses</taxon>
    </lineage>
</organism>
<dbReference type="EMBL" id="PP179331">
    <property type="protein sequence ID" value="XAI71039.1"/>
    <property type="molecule type" value="Genomic_DNA"/>
</dbReference>
<evidence type="ECO:0000313" key="1">
    <source>
        <dbReference type="EMBL" id="XAI71039.1"/>
    </source>
</evidence>
<dbReference type="InterPro" id="IPR038993">
    <property type="entry name" value="Gp15"/>
</dbReference>
<proteinExistence type="predicted"/>
<gene>
    <name evidence="1" type="ORF">Lepni01_00039</name>
</gene>
<reference evidence="1" key="1">
    <citation type="journal article" date="2024" name="J. Gen. Virol.">
        <title>Novel phages of Pseudomonas syringae unveil numerous potential auxiliary metabolic genes.</title>
        <authorList>
            <person name="Feltin C."/>
            <person name="Garneau J.R."/>
            <person name="Morris C.E."/>
            <person name="Berard A."/>
            <person name="Torres-Barcelo C."/>
        </authorList>
    </citation>
    <scope>NUCLEOTIDE SEQUENCE</scope>
</reference>
<sequence length="744" mass="82494">MANDIARAVDAAQMGGKERLKGSTATVQFQASQQRADVGNNGFADSMAQFVKSGANAYGTYAADKQKNAQAESDRIIRSMSLQQRREAIASGTLHMQDDPDVMNVLRHDTGRTAAFEVESEIQNKLANGEFDEKDRNELDEYRRTRLEMVAQSYAQEAGIDPNDPDYQRGFNSDIVKRNAGLFDLHDQRRSKRYIAQTVVNTRADTSGLLDDPNYMRGTDAGPQMAAYFNAKSASGAIPTDQSLLDSVNLVINDAVNKDHGSSFLKSFREQTVKVMGVDQKVGDLIGQEKYDNLIAKSSEATYKRNQPKFEKFQLDLASAEQQADPARGWDMINRVEAENNWIQDGDGYTSQKQAVTQAKINMMAKLKAHTQATLKATEEAMQTDNRLQAIDDRYKARMSGSLLGTAKKDMPVDGNTGEFKESDWATYADKKLSQIEAMDIPVEQKDIMRGQLLKNDHEDGPFRRGFQTLIDDANKEWQGAVVLGELGDSPKIDQLARVYAQQPELIAALYPDRAGFIEKMNQMKHVGINPAVLIESEKKTAKLSKEELIQRNIQWDALKSDPKNKDLSAIPDGMDAMARSLYDAFNASTGDPSAASKLLSNWLSKNTVSFGSDDDDEDVQTGYRGMINKKDLMADPNDVNSWEAGKGIVEETVKGIKAASPYWADSPVHITAARNGDIQIGTLTGDVITIKKQSLQLIYQARRQVELDAAKAEKEATFNEDVKDAQRNQGLYKDFIRGGRGPL</sequence>
<dbReference type="Pfam" id="PF26212">
    <property type="entry name" value="Phage_T7_Gp15"/>
    <property type="match status" value="1"/>
</dbReference>
<protein>
    <submittedName>
        <fullName evidence="1">Internal virion protein C</fullName>
    </submittedName>
</protein>
<name>A0AAU6W4E4_9VIRU</name>